<dbReference type="GO" id="GO:0007264">
    <property type="term" value="P:small GTPase-mediated signal transduction"/>
    <property type="evidence" value="ECO:0007669"/>
    <property type="project" value="TreeGrafter"/>
</dbReference>
<dbReference type="PANTHER" id="PTHR15729">
    <property type="entry name" value="CDC42 GTPASE-ACTIVATING PROTEIN"/>
    <property type="match status" value="1"/>
</dbReference>
<comment type="caution">
    <text evidence="3">The sequence shown here is derived from an EMBL/GenBank/DDBJ whole genome shotgun (WGS) entry which is preliminary data.</text>
</comment>
<gene>
    <name evidence="3" type="ORF">GSTENG00037350001</name>
</gene>
<feature type="non-terminal residue" evidence="3">
    <location>
        <position position="98"/>
    </location>
</feature>
<evidence type="ECO:0000256" key="1">
    <source>
        <dbReference type="ARBA" id="ARBA00022468"/>
    </source>
</evidence>
<feature type="non-terminal residue" evidence="3">
    <location>
        <position position="1"/>
    </location>
</feature>
<dbReference type="OrthoDB" id="8953273at2759"/>
<dbReference type="KEGG" id="tng:GSTEN00037350G001"/>
<proteinExistence type="predicted"/>
<protein>
    <submittedName>
        <fullName evidence="3">(spotted green pufferfish) hypothetical protein</fullName>
    </submittedName>
</protein>
<evidence type="ECO:0000313" key="3">
    <source>
        <dbReference type="EMBL" id="CAG14213.1"/>
    </source>
</evidence>
<organism evidence="3">
    <name type="scientific">Tetraodon nigroviridis</name>
    <name type="common">Spotted green pufferfish</name>
    <name type="synonym">Chelonodon nigroviridis</name>
    <dbReference type="NCBI Taxonomy" id="99883"/>
    <lineage>
        <taxon>Eukaryota</taxon>
        <taxon>Metazoa</taxon>
        <taxon>Chordata</taxon>
        <taxon>Craniata</taxon>
        <taxon>Vertebrata</taxon>
        <taxon>Euteleostomi</taxon>
        <taxon>Actinopterygii</taxon>
        <taxon>Neopterygii</taxon>
        <taxon>Teleostei</taxon>
        <taxon>Neoteleostei</taxon>
        <taxon>Acanthomorphata</taxon>
        <taxon>Eupercaria</taxon>
        <taxon>Tetraodontiformes</taxon>
        <taxon>Tetradontoidea</taxon>
        <taxon>Tetraodontidae</taxon>
        <taxon>Tetraodon</taxon>
    </lineage>
</organism>
<dbReference type="PANTHER" id="PTHR15729:SF12">
    <property type="entry name" value="RHO GTPASE-ACTIVATING PROTEIN 30"/>
    <property type="match status" value="1"/>
</dbReference>
<name>Q4RBM0_TETNG</name>
<dbReference type="GO" id="GO:0005096">
    <property type="term" value="F:GTPase activator activity"/>
    <property type="evidence" value="ECO:0007669"/>
    <property type="project" value="UniProtKB-KW"/>
</dbReference>
<dbReference type="InterPro" id="IPR051576">
    <property type="entry name" value="PX-Rho_GAP"/>
</dbReference>
<feature type="compositionally biased region" description="Polar residues" evidence="2">
    <location>
        <begin position="42"/>
        <end position="53"/>
    </location>
</feature>
<evidence type="ECO:0000256" key="2">
    <source>
        <dbReference type="SAM" id="MobiDB-lite"/>
    </source>
</evidence>
<dbReference type="AlphaFoldDB" id="Q4RBM0"/>
<reference evidence="3" key="2">
    <citation type="submission" date="2004-02" db="EMBL/GenBank/DDBJ databases">
        <authorList>
            <consortium name="Genoscope"/>
            <consortium name="Whitehead Institute Centre for Genome Research"/>
        </authorList>
    </citation>
    <scope>NUCLEOTIDE SEQUENCE</scope>
</reference>
<sequence length="98" mass="10847">VLRSKQIEASGFNGTAVFKEVRVQSIVVEFILTHVPQLFSEQGVSQQRRTSLPSPSPESNHDEDPFKFPRTQGVPNFGHISPGDAPLPIRPYHAIIEG</sequence>
<keyword evidence="1" id="KW-0343">GTPase activation</keyword>
<dbReference type="EMBL" id="CAAE01021132">
    <property type="protein sequence ID" value="CAG14213.1"/>
    <property type="molecule type" value="Genomic_DNA"/>
</dbReference>
<reference evidence="3" key="1">
    <citation type="journal article" date="2004" name="Nature">
        <title>Genome duplication in the teleost fish Tetraodon nigroviridis reveals the early vertebrate proto-karyotype.</title>
        <authorList>
            <person name="Jaillon O."/>
            <person name="Aury J.-M."/>
            <person name="Brunet F."/>
            <person name="Petit J.-L."/>
            <person name="Stange-Thomann N."/>
            <person name="Mauceli E."/>
            <person name="Bouneau L."/>
            <person name="Fischer C."/>
            <person name="Ozouf-Costaz C."/>
            <person name="Bernot A."/>
            <person name="Nicaud S."/>
            <person name="Jaffe D."/>
            <person name="Fisher S."/>
            <person name="Lutfalla G."/>
            <person name="Dossat C."/>
            <person name="Segurens B."/>
            <person name="Dasilva C."/>
            <person name="Salanoubat M."/>
            <person name="Levy M."/>
            <person name="Boudet N."/>
            <person name="Castellano S."/>
            <person name="Anthouard V."/>
            <person name="Jubin C."/>
            <person name="Castelli V."/>
            <person name="Katinka M."/>
            <person name="Vacherie B."/>
            <person name="Biemont C."/>
            <person name="Skalli Z."/>
            <person name="Cattolico L."/>
            <person name="Poulain J."/>
            <person name="De Berardinis V."/>
            <person name="Cruaud C."/>
            <person name="Duprat S."/>
            <person name="Brottier P."/>
            <person name="Coutanceau J.-P."/>
            <person name="Gouzy J."/>
            <person name="Parra G."/>
            <person name="Lardier G."/>
            <person name="Chapple C."/>
            <person name="McKernan K.J."/>
            <person name="McEwan P."/>
            <person name="Bosak S."/>
            <person name="Kellis M."/>
            <person name="Volff J.-N."/>
            <person name="Guigo R."/>
            <person name="Zody M.C."/>
            <person name="Mesirov J."/>
            <person name="Lindblad-Toh K."/>
            <person name="Birren B."/>
            <person name="Nusbaum C."/>
            <person name="Kahn D."/>
            <person name="Robinson-Rechavi M."/>
            <person name="Laudet V."/>
            <person name="Schachter V."/>
            <person name="Quetier F."/>
            <person name="Saurin W."/>
            <person name="Scarpelli C."/>
            <person name="Wincker P."/>
            <person name="Lander E.S."/>
            <person name="Weissenbach J."/>
            <person name="Roest Crollius H."/>
        </authorList>
    </citation>
    <scope>NUCLEOTIDE SEQUENCE [LARGE SCALE GENOMIC DNA]</scope>
</reference>
<accession>Q4RBM0</accession>
<feature type="region of interest" description="Disordered" evidence="2">
    <location>
        <begin position="42"/>
        <end position="88"/>
    </location>
</feature>